<accession>A0A815AH08</accession>
<gene>
    <name evidence="2" type="ORF">EDS130_LOCUS12327</name>
    <name evidence="3" type="ORF">XAT740_LOCUS26441</name>
</gene>
<feature type="domain" description="PAS" evidence="1">
    <location>
        <begin position="102"/>
        <end position="170"/>
    </location>
</feature>
<keyword evidence="4" id="KW-1185">Reference proteome</keyword>
<evidence type="ECO:0000259" key="1">
    <source>
        <dbReference type="SMART" id="SM00091"/>
    </source>
</evidence>
<evidence type="ECO:0000313" key="2">
    <source>
        <dbReference type="EMBL" id="CAF0950839.1"/>
    </source>
</evidence>
<dbReference type="EMBL" id="CAJNOJ010000046">
    <property type="protein sequence ID" value="CAF0950839.1"/>
    <property type="molecule type" value="Genomic_DNA"/>
</dbReference>
<dbReference type="OrthoDB" id="9995977at2759"/>
<dbReference type="SMART" id="SM00091">
    <property type="entry name" value="PAS"/>
    <property type="match status" value="2"/>
</dbReference>
<dbReference type="EMBL" id="CAJNOR010002149">
    <property type="protein sequence ID" value="CAF1254514.1"/>
    <property type="molecule type" value="Genomic_DNA"/>
</dbReference>
<dbReference type="AlphaFoldDB" id="A0A815AH08"/>
<name>A0A815AH08_ADIRI</name>
<dbReference type="Proteomes" id="UP000663828">
    <property type="component" value="Unassembled WGS sequence"/>
</dbReference>
<evidence type="ECO:0000313" key="4">
    <source>
        <dbReference type="Proteomes" id="UP000663828"/>
    </source>
</evidence>
<evidence type="ECO:0000313" key="3">
    <source>
        <dbReference type="EMBL" id="CAF1254514.1"/>
    </source>
</evidence>
<feature type="domain" description="PAS" evidence="1">
    <location>
        <begin position="240"/>
        <end position="306"/>
    </location>
</feature>
<dbReference type="Proteomes" id="UP000663852">
    <property type="component" value="Unassembled WGS sequence"/>
</dbReference>
<reference evidence="3" key="1">
    <citation type="submission" date="2021-02" db="EMBL/GenBank/DDBJ databases">
        <authorList>
            <person name="Nowell W R."/>
        </authorList>
    </citation>
    <scope>NUCLEOTIDE SEQUENCE</scope>
</reference>
<dbReference type="InterPro" id="IPR000014">
    <property type="entry name" value="PAS"/>
</dbReference>
<protein>
    <recommendedName>
        <fullName evidence="1">PAS domain-containing protein</fullName>
    </recommendedName>
</protein>
<proteinExistence type="predicted"/>
<organism evidence="3 4">
    <name type="scientific">Adineta ricciae</name>
    <name type="common">Rotifer</name>
    <dbReference type="NCBI Taxonomy" id="249248"/>
    <lineage>
        <taxon>Eukaryota</taxon>
        <taxon>Metazoa</taxon>
        <taxon>Spiralia</taxon>
        <taxon>Gnathifera</taxon>
        <taxon>Rotifera</taxon>
        <taxon>Eurotatoria</taxon>
        <taxon>Bdelloidea</taxon>
        <taxon>Adinetida</taxon>
        <taxon>Adinetidae</taxon>
        <taxon>Adineta</taxon>
    </lineage>
</organism>
<comment type="caution">
    <text evidence="3">The sequence shown here is derived from an EMBL/GenBank/DDBJ whole genome shotgun (WGS) entry which is preliminary data.</text>
</comment>
<dbReference type="Gene3D" id="3.30.450.20">
    <property type="entry name" value="PAS domain"/>
    <property type="match status" value="2"/>
</dbReference>
<sequence>MYEGNIQQTTNPTAGLVGLFTNSYYQQEETETTQTKNKHSQKINKIVEELYKLTFISRRGQFETARSGGRKNKNEILALVLARLNKKKYLNGSKYFHESNLARDIQVHSNTGEFILVLRLDGRVIAMSDEAEHHLEKSMRSLYTQCVNIFESLDQADSERLHSILASSADSNQQEHRMVCTLRLPKGKRPSRINEDVKTIAMAGHFYTCQDSSSSTSNERLFIARCEALISATVNRSSSSQTTSMNTSNSLMKIMLNEDMTVQNISSNAHTILGYSNKDMFGNWIGRYLPTSDMDKFEAIRKKHFEHEPNQQQSPISVCDVFDMYTNNGEGRLTFLCQIRPIRERRKPVKFAIIAQLVNPSQRGEYLKYVQSAGEANTNTTKAEQVNFGAPFSSSVSQTSKDTIMAHSPTFTNVAELIFDGTAQYDTLHRQQYSPFNDILSNAVAPINVDDESGNELFNTAYGEYSTTDSQYWPGKYIDSICNDDSSADDLENAIYLLCNSV</sequence>